<evidence type="ECO:0000256" key="4">
    <source>
        <dbReference type="PROSITE-ProRule" id="PRU00335"/>
    </source>
</evidence>
<dbReference type="OrthoDB" id="9798857at2"/>
<dbReference type="SUPFAM" id="SSF48498">
    <property type="entry name" value="Tetracyclin repressor-like, C-terminal domain"/>
    <property type="match status" value="1"/>
</dbReference>
<dbReference type="PROSITE" id="PS50977">
    <property type="entry name" value="HTH_TETR_2"/>
    <property type="match status" value="1"/>
</dbReference>
<dbReference type="EMBL" id="CP001836">
    <property type="protein sequence ID" value="ACZ77684.1"/>
    <property type="molecule type" value="Genomic_DNA"/>
</dbReference>
<keyword evidence="2 4" id="KW-0238">DNA-binding</keyword>
<dbReference type="HOGENOM" id="CLU_069356_28_2_6"/>
<dbReference type="InterPro" id="IPR036271">
    <property type="entry name" value="Tet_transcr_reg_TetR-rel_C_sf"/>
</dbReference>
<dbReference type="KEGG" id="ddc:Dd586_2845"/>
<dbReference type="Gene3D" id="1.10.10.60">
    <property type="entry name" value="Homeodomain-like"/>
    <property type="match status" value="1"/>
</dbReference>
<protein>
    <submittedName>
        <fullName evidence="6">Transcriptional regulator, TetR family</fullName>
    </submittedName>
</protein>
<dbReference type="PANTHER" id="PTHR47506">
    <property type="entry name" value="TRANSCRIPTIONAL REGULATORY PROTEIN"/>
    <property type="match status" value="1"/>
</dbReference>
<proteinExistence type="predicted"/>
<keyword evidence="1" id="KW-0805">Transcription regulation</keyword>
<sequence>MRSLTKKEATRQRILETASKIIRRDGFDALVIVDVMKQAGLTHGGFYAHFPNRDALVAEALAYAQSSGADTMALGIMHQLEQGVTGIAAYIDVYLSESHLEAYRLGAGCPIAALGSEFLRQNVDAKREACRAIDAFIENLINLSSKTLKREDAFFLTSALVGVLQLARNLTNSEDITSYLASSKQRLLSMFT</sequence>
<accession>D2BSS1</accession>
<dbReference type="SUPFAM" id="SSF46689">
    <property type="entry name" value="Homeodomain-like"/>
    <property type="match status" value="1"/>
</dbReference>
<dbReference type="STRING" id="590409.Dd586_2845"/>
<evidence type="ECO:0000313" key="7">
    <source>
        <dbReference type="Proteomes" id="UP000001446"/>
    </source>
</evidence>
<keyword evidence="3" id="KW-0804">Transcription</keyword>
<dbReference type="Pfam" id="PF00440">
    <property type="entry name" value="TetR_N"/>
    <property type="match status" value="1"/>
</dbReference>
<evidence type="ECO:0000313" key="6">
    <source>
        <dbReference type="EMBL" id="ACZ77684.1"/>
    </source>
</evidence>
<evidence type="ECO:0000256" key="3">
    <source>
        <dbReference type="ARBA" id="ARBA00023163"/>
    </source>
</evidence>
<name>D2BSS1_DICZ5</name>
<organism evidence="6 7">
    <name type="scientific">Dickeya zeae (strain Ech586)</name>
    <name type="common">Dickeya dadantii (strain Ech586)</name>
    <dbReference type="NCBI Taxonomy" id="590409"/>
    <lineage>
        <taxon>Bacteria</taxon>
        <taxon>Pseudomonadati</taxon>
        <taxon>Pseudomonadota</taxon>
        <taxon>Gammaproteobacteria</taxon>
        <taxon>Enterobacterales</taxon>
        <taxon>Pectobacteriaceae</taxon>
        <taxon>Dickeya</taxon>
        <taxon>Dickeya parazeae</taxon>
    </lineage>
</organism>
<dbReference type="PRINTS" id="PR00455">
    <property type="entry name" value="HTHTETR"/>
</dbReference>
<dbReference type="RefSeq" id="WP_012885494.1">
    <property type="nucleotide sequence ID" value="NC_013592.1"/>
</dbReference>
<dbReference type="Proteomes" id="UP000001446">
    <property type="component" value="Chromosome"/>
</dbReference>
<dbReference type="eggNOG" id="COG1309">
    <property type="taxonomic scope" value="Bacteria"/>
</dbReference>
<dbReference type="AlphaFoldDB" id="D2BSS1"/>
<dbReference type="PANTHER" id="PTHR47506:SF7">
    <property type="entry name" value="TRANSCRIPTIONAL REGULATORY PROTEIN"/>
    <property type="match status" value="1"/>
</dbReference>
<feature type="DNA-binding region" description="H-T-H motif" evidence="4">
    <location>
        <begin position="31"/>
        <end position="50"/>
    </location>
</feature>
<dbReference type="Gene3D" id="1.10.357.10">
    <property type="entry name" value="Tetracycline Repressor, domain 2"/>
    <property type="match status" value="1"/>
</dbReference>
<feature type="domain" description="HTH tetR-type" evidence="5">
    <location>
        <begin position="8"/>
        <end position="68"/>
    </location>
</feature>
<evidence type="ECO:0000256" key="2">
    <source>
        <dbReference type="ARBA" id="ARBA00023125"/>
    </source>
</evidence>
<reference evidence="6" key="1">
    <citation type="submission" date="2009-12" db="EMBL/GenBank/DDBJ databases">
        <title>Complete sequence of Dickeya dadantii Ech586.</title>
        <authorList>
            <consortium name="US DOE Joint Genome Institute"/>
            <person name="Lucas S."/>
            <person name="Copeland A."/>
            <person name="Lapidus A."/>
            <person name="Glavina del Rio T."/>
            <person name="Tice H."/>
            <person name="Bruce D."/>
            <person name="Goodwin L."/>
            <person name="Pitluck S."/>
            <person name="Munk A.C."/>
            <person name="Brettin T."/>
            <person name="Detter J.C."/>
            <person name="Han C."/>
            <person name="Tapia R."/>
            <person name="Larimer F."/>
            <person name="Land M."/>
            <person name="Hauser L."/>
            <person name="Kyrpides N."/>
            <person name="Mikhailova N."/>
            <person name="Balakrishnan V."/>
            <person name="Glasner J."/>
            <person name="Perna N.T."/>
        </authorList>
    </citation>
    <scope>NUCLEOTIDE SEQUENCE [LARGE SCALE GENOMIC DNA]</scope>
    <source>
        <strain evidence="6">Ech586</strain>
    </source>
</reference>
<evidence type="ECO:0000259" key="5">
    <source>
        <dbReference type="PROSITE" id="PS50977"/>
    </source>
</evidence>
<gene>
    <name evidence="6" type="ordered locus">Dd586_2845</name>
</gene>
<keyword evidence="7" id="KW-1185">Reference proteome</keyword>
<dbReference type="InterPro" id="IPR001647">
    <property type="entry name" value="HTH_TetR"/>
</dbReference>
<dbReference type="GO" id="GO:0003677">
    <property type="term" value="F:DNA binding"/>
    <property type="evidence" value="ECO:0007669"/>
    <property type="project" value="UniProtKB-UniRule"/>
</dbReference>
<evidence type="ECO:0000256" key="1">
    <source>
        <dbReference type="ARBA" id="ARBA00023015"/>
    </source>
</evidence>
<dbReference type="InterPro" id="IPR009057">
    <property type="entry name" value="Homeodomain-like_sf"/>
</dbReference>